<gene>
    <name evidence="2" type="ORF">Prum_072910</name>
</gene>
<proteinExistence type="predicted"/>
<accession>A0A6V8LGC3</accession>
<dbReference type="Proteomes" id="UP000482960">
    <property type="component" value="Unassembled WGS sequence"/>
</dbReference>
<dbReference type="AlphaFoldDB" id="A0A6V8LGC3"/>
<organism evidence="2 3">
    <name type="scientific">Phytohabitans rumicis</name>
    <dbReference type="NCBI Taxonomy" id="1076125"/>
    <lineage>
        <taxon>Bacteria</taxon>
        <taxon>Bacillati</taxon>
        <taxon>Actinomycetota</taxon>
        <taxon>Actinomycetes</taxon>
        <taxon>Micromonosporales</taxon>
        <taxon>Micromonosporaceae</taxon>
    </lineage>
</organism>
<sequence>MGAIKPRRLVACWAVDLVGQGGILRPDVSDITGPKIPVYPTKSNDRPPSTHLALYRVLLTTRPWGRPYGRVVRGSRVLSSSVGTDREDPRPSMTAANSCPAAGSFSPQSFKDADR</sequence>
<feature type="region of interest" description="Disordered" evidence="1">
    <location>
        <begin position="75"/>
        <end position="115"/>
    </location>
</feature>
<protein>
    <submittedName>
        <fullName evidence="2">Uncharacterized protein</fullName>
    </submittedName>
</protein>
<comment type="caution">
    <text evidence="2">The sequence shown here is derived from an EMBL/GenBank/DDBJ whole genome shotgun (WGS) entry which is preliminary data.</text>
</comment>
<dbReference type="EMBL" id="BLPG01000001">
    <property type="protein sequence ID" value="GFJ93649.1"/>
    <property type="molecule type" value="Genomic_DNA"/>
</dbReference>
<evidence type="ECO:0000313" key="2">
    <source>
        <dbReference type="EMBL" id="GFJ93649.1"/>
    </source>
</evidence>
<reference evidence="2 3" key="2">
    <citation type="submission" date="2020-03" db="EMBL/GenBank/DDBJ databases">
        <authorList>
            <person name="Ichikawa N."/>
            <person name="Kimura A."/>
            <person name="Kitahashi Y."/>
            <person name="Uohara A."/>
        </authorList>
    </citation>
    <scope>NUCLEOTIDE SEQUENCE [LARGE SCALE GENOMIC DNA]</scope>
    <source>
        <strain evidence="2 3">NBRC 108638</strain>
    </source>
</reference>
<reference evidence="2 3" key="1">
    <citation type="submission" date="2020-03" db="EMBL/GenBank/DDBJ databases">
        <title>Whole genome shotgun sequence of Phytohabitans rumicis NBRC 108638.</title>
        <authorList>
            <person name="Komaki H."/>
            <person name="Tamura T."/>
        </authorList>
    </citation>
    <scope>NUCLEOTIDE SEQUENCE [LARGE SCALE GENOMIC DNA]</scope>
    <source>
        <strain evidence="2 3">NBRC 108638</strain>
    </source>
</reference>
<evidence type="ECO:0000313" key="3">
    <source>
        <dbReference type="Proteomes" id="UP000482960"/>
    </source>
</evidence>
<keyword evidence="3" id="KW-1185">Reference proteome</keyword>
<name>A0A6V8LGC3_9ACTN</name>
<evidence type="ECO:0000256" key="1">
    <source>
        <dbReference type="SAM" id="MobiDB-lite"/>
    </source>
</evidence>